<proteinExistence type="inferred from homology"/>
<comment type="similarity">
    <text evidence="1">Belongs to the FldB/FldC dehydratase alpha/beta subunit family.</text>
</comment>
<gene>
    <name evidence="2" type="ORF">MPEBLZ_02540</name>
</gene>
<evidence type="ECO:0000313" key="2">
    <source>
        <dbReference type="EMBL" id="KPQ42899.1"/>
    </source>
</evidence>
<comment type="caution">
    <text evidence="2">The sequence shown here is derived from an EMBL/GenBank/DDBJ whole genome shotgun (WGS) entry which is preliminary data.</text>
</comment>
<dbReference type="Gene3D" id="3.40.50.11890">
    <property type="match status" value="1"/>
</dbReference>
<accession>A0A0P8CJ43</accession>
<dbReference type="Pfam" id="PF06050">
    <property type="entry name" value="HGD-D"/>
    <property type="match status" value="1"/>
</dbReference>
<evidence type="ECO:0000256" key="1">
    <source>
        <dbReference type="ARBA" id="ARBA00005806"/>
    </source>
</evidence>
<sequence length="395" mass="44918">MVLETLEKINQAVKERPRELVKAREKGAKVAGWFNYNIPEEIIYALGLIPIRLGTGGDDRLVEIGARYISTKNCVYTRELVGLFARNQDPYIINSDIVAVDATCLQTYRVAEVIKHYFKVNTLILGVPKHFSEPEGQEYFRKELESFTKKLEVFAGTELNSNKLSESIKLYNDIRKSLKQLYKYQAIEHQPIKWREVFDIVHAGFYLDREKYLSLLQELLTELKEKHGEPVIGNLNGDARILISGSIIPPGDTKLINIIEQVGGRIVGDDLWSGLNPSLDVNIREASIKGIADAYINRVPHAALPFLDLETDRRLKNLKQLIKDHRAQGVLYHTLRYCDAFSFKAGETKNVLKVEGVPLLEIHTEYAGSDVEAIRTRAEAFVELIRNKNILENEA</sequence>
<organism evidence="2 3">
    <name type="scientific">Candidatus Methanoperedens nitratireducens</name>
    <dbReference type="NCBI Taxonomy" id="1392998"/>
    <lineage>
        <taxon>Archaea</taxon>
        <taxon>Methanobacteriati</taxon>
        <taxon>Methanobacteriota</taxon>
        <taxon>Stenosarchaea group</taxon>
        <taxon>Methanomicrobia</taxon>
        <taxon>Methanosarcinales</taxon>
        <taxon>ANME-2 cluster</taxon>
        <taxon>Candidatus Methanoperedentaceae</taxon>
        <taxon>Candidatus Methanoperedens</taxon>
    </lineage>
</organism>
<protein>
    <submittedName>
        <fullName evidence="2">2-hydroxyglutaryl-CoA dehydratase, D-component</fullName>
    </submittedName>
</protein>
<dbReference type="PATRIC" id="fig|1719120.3.peg.2772"/>
<dbReference type="Gene3D" id="3.40.50.11900">
    <property type="match status" value="1"/>
</dbReference>
<dbReference type="EMBL" id="LKCM01000198">
    <property type="protein sequence ID" value="KPQ42899.1"/>
    <property type="molecule type" value="Genomic_DNA"/>
</dbReference>
<dbReference type="PANTHER" id="PTHR30548">
    <property type="entry name" value="2-HYDROXYGLUTARYL-COA DEHYDRATASE, D-COMPONENT-RELATED"/>
    <property type="match status" value="1"/>
</dbReference>
<dbReference type="PANTHER" id="PTHR30548:SF1">
    <property type="entry name" value="DEHYDRATASE SUBUNIT MJ0007-RELATED"/>
    <property type="match status" value="1"/>
</dbReference>
<dbReference type="Gene3D" id="1.20.1270.370">
    <property type="match status" value="1"/>
</dbReference>
<dbReference type="Proteomes" id="UP000050360">
    <property type="component" value="Unassembled WGS sequence"/>
</dbReference>
<dbReference type="InterPro" id="IPR010327">
    <property type="entry name" value="FldB/FldC_alpha/beta"/>
</dbReference>
<dbReference type="AlphaFoldDB" id="A0A0P8CJ43"/>
<reference evidence="2 3" key="1">
    <citation type="submission" date="2015-09" db="EMBL/GenBank/DDBJ databases">
        <title>A metagenomics-based metabolic model of nitrate-dependent anaerobic oxidation of methane by Methanoperedens-like archaea.</title>
        <authorList>
            <person name="Arshad A."/>
            <person name="Speth D.R."/>
            <person name="De Graaf R.M."/>
            <person name="Op Den Camp H.J."/>
            <person name="Jetten M.S."/>
            <person name="Welte C.U."/>
        </authorList>
    </citation>
    <scope>NUCLEOTIDE SEQUENCE [LARGE SCALE GENOMIC DNA]</scope>
</reference>
<evidence type="ECO:0000313" key="3">
    <source>
        <dbReference type="Proteomes" id="UP000050360"/>
    </source>
</evidence>
<name>A0A0P8CJ43_9EURY</name>